<dbReference type="GO" id="GO:0005737">
    <property type="term" value="C:cytoplasm"/>
    <property type="evidence" value="ECO:0007669"/>
    <property type="project" value="UniProtKB-SubCell"/>
</dbReference>
<accession>A0A0P8X5G1</accession>
<evidence type="ECO:0000256" key="8">
    <source>
        <dbReference type="ARBA" id="ARBA00023235"/>
    </source>
</evidence>
<dbReference type="Pfam" id="PF00254">
    <property type="entry name" value="FKBP_C"/>
    <property type="match status" value="1"/>
</dbReference>
<dbReference type="SUPFAM" id="SSF54534">
    <property type="entry name" value="FKBP-like"/>
    <property type="match status" value="1"/>
</dbReference>
<evidence type="ECO:0000313" key="17">
    <source>
        <dbReference type="Proteomes" id="UP000050326"/>
    </source>
</evidence>
<dbReference type="GO" id="GO:0015031">
    <property type="term" value="P:protein transport"/>
    <property type="evidence" value="ECO:0007669"/>
    <property type="project" value="UniProtKB-UniRule"/>
</dbReference>
<comment type="function">
    <text evidence="10 12">Involved in protein export. Acts as a chaperone by maintaining the newly synthesized protein in an open conformation. Functions as a peptidyl-prolyl cis-trans isomerase.</text>
</comment>
<comment type="subcellular location">
    <subcellularLocation>
        <location evidence="12">Cytoplasm</location>
    </subcellularLocation>
    <text evidence="12">About half TF is bound to the ribosome near the polypeptide exit tunnel while the other half is free in the cytoplasm.</text>
</comment>
<dbReference type="PROSITE" id="PS50059">
    <property type="entry name" value="FKBP_PPIASE"/>
    <property type="match status" value="1"/>
</dbReference>
<dbReference type="NCBIfam" id="TIGR00115">
    <property type="entry name" value="tig"/>
    <property type="match status" value="1"/>
</dbReference>
<dbReference type="PANTHER" id="PTHR30560">
    <property type="entry name" value="TRIGGER FACTOR CHAPERONE AND PEPTIDYL-PROLYL CIS/TRANS ISOMERASE"/>
    <property type="match status" value="1"/>
</dbReference>
<dbReference type="PANTHER" id="PTHR30560:SF3">
    <property type="entry name" value="TRIGGER FACTOR-LIKE PROTEIN TIG, CHLOROPLASTIC"/>
    <property type="match status" value="1"/>
</dbReference>
<organism evidence="16 17">
    <name type="scientific">Oxobacter pfennigii</name>
    <dbReference type="NCBI Taxonomy" id="36849"/>
    <lineage>
        <taxon>Bacteria</taxon>
        <taxon>Bacillati</taxon>
        <taxon>Bacillota</taxon>
        <taxon>Clostridia</taxon>
        <taxon>Eubacteriales</taxon>
        <taxon>Clostridiaceae</taxon>
        <taxon>Oxobacter</taxon>
    </lineage>
</organism>
<keyword evidence="9 12" id="KW-0131">Cell cycle</keyword>
<dbReference type="FunFam" id="3.10.50.40:FF:000001">
    <property type="entry name" value="Trigger factor"/>
    <property type="match status" value="1"/>
</dbReference>
<dbReference type="PIRSF" id="PIRSF003095">
    <property type="entry name" value="Trigger_factor"/>
    <property type="match status" value="1"/>
</dbReference>
<evidence type="ECO:0000259" key="15">
    <source>
        <dbReference type="PROSITE" id="PS50059"/>
    </source>
</evidence>
<proteinExistence type="inferred from homology"/>
<dbReference type="Pfam" id="PF05697">
    <property type="entry name" value="Trigger_N"/>
    <property type="match status" value="1"/>
</dbReference>
<dbReference type="Gene3D" id="3.10.50.40">
    <property type="match status" value="1"/>
</dbReference>
<dbReference type="AlphaFoldDB" id="A0A0P8X5G1"/>
<dbReference type="EC" id="5.2.1.8" evidence="3 12"/>
<evidence type="ECO:0000256" key="6">
    <source>
        <dbReference type="ARBA" id="ARBA00023110"/>
    </source>
</evidence>
<gene>
    <name evidence="12 16" type="primary">tig</name>
    <name evidence="16" type="ORF">OXPF_05190</name>
</gene>
<keyword evidence="5 12" id="KW-0132">Cell division</keyword>
<evidence type="ECO:0000256" key="10">
    <source>
        <dbReference type="ARBA" id="ARBA00024849"/>
    </source>
</evidence>
<comment type="catalytic activity">
    <reaction evidence="1 12 13">
        <text>[protein]-peptidylproline (omega=180) = [protein]-peptidylproline (omega=0)</text>
        <dbReference type="Rhea" id="RHEA:16237"/>
        <dbReference type="Rhea" id="RHEA-COMP:10747"/>
        <dbReference type="Rhea" id="RHEA-COMP:10748"/>
        <dbReference type="ChEBI" id="CHEBI:83833"/>
        <dbReference type="ChEBI" id="CHEBI:83834"/>
        <dbReference type="EC" id="5.2.1.8"/>
    </reaction>
</comment>
<dbReference type="HAMAP" id="MF_00303">
    <property type="entry name" value="Trigger_factor_Tig"/>
    <property type="match status" value="1"/>
</dbReference>
<dbReference type="Gene3D" id="1.10.3120.10">
    <property type="entry name" value="Trigger factor, C-terminal domain"/>
    <property type="match status" value="1"/>
</dbReference>
<dbReference type="Pfam" id="PF05698">
    <property type="entry name" value="Trigger_C"/>
    <property type="match status" value="1"/>
</dbReference>
<dbReference type="InterPro" id="IPR001179">
    <property type="entry name" value="PPIase_FKBP_dom"/>
</dbReference>
<comment type="similarity">
    <text evidence="2 12 14">Belongs to the FKBP-type PPIase family. Tig subfamily.</text>
</comment>
<dbReference type="Proteomes" id="UP000050326">
    <property type="component" value="Unassembled WGS sequence"/>
</dbReference>
<keyword evidence="12" id="KW-0963">Cytoplasm</keyword>
<reference evidence="16 17" key="1">
    <citation type="submission" date="2015-09" db="EMBL/GenBank/DDBJ databases">
        <title>Genome sequence of Oxobacter pfennigii DSM 3222.</title>
        <authorList>
            <person name="Poehlein A."/>
            <person name="Bengelsdorf F.R."/>
            <person name="Schiel-Bengelsdorf B."/>
            <person name="Duerre P."/>
            <person name="Daniel R."/>
        </authorList>
    </citation>
    <scope>NUCLEOTIDE SEQUENCE [LARGE SCALE GENOMIC DNA]</scope>
    <source>
        <strain evidence="16 17">DSM 3222</strain>
    </source>
</reference>
<comment type="domain">
    <text evidence="12">Consists of 3 domains; the N-terminus binds the ribosome, the middle domain has PPIase activity, while the C-terminus has intrinsic chaperone activity on its own.</text>
</comment>
<dbReference type="InterPro" id="IPR036611">
    <property type="entry name" value="Trigger_fac_ribosome-bd_sf"/>
</dbReference>
<dbReference type="EMBL" id="LKET01000016">
    <property type="protein sequence ID" value="KPU46038.1"/>
    <property type="molecule type" value="Genomic_DNA"/>
</dbReference>
<keyword evidence="17" id="KW-1185">Reference proteome</keyword>
<evidence type="ECO:0000256" key="4">
    <source>
        <dbReference type="ARBA" id="ARBA00016902"/>
    </source>
</evidence>
<dbReference type="SUPFAM" id="SSF109998">
    <property type="entry name" value="Triger factor/SurA peptide-binding domain-like"/>
    <property type="match status" value="1"/>
</dbReference>
<dbReference type="GO" id="GO:0043335">
    <property type="term" value="P:protein unfolding"/>
    <property type="evidence" value="ECO:0007669"/>
    <property type="project" value="TreeGrafter"/>
</dbReference>
<dbReference type="GO" id="GO:0051083">
    <property type="term" value="P:'de novo' cotranslational protein folding"/>
    <property type="evidence" value="ECO:0007669"/>
    <property type="project" value="TreeGrafter"/>
</dbReference>
<dbReference type="PATRIC" id="fig|36849.3.peg.552"/>
<evidence type="ECO:0000256" key="2">
    <source>
        <dbReference type="ARBA" id="ARBA00005464"/>
    </source>
</evidence>
<dbReference type="InterPro" id="IPR005215">
    <property type="entry name" value="Trig_fac"/>
</dbReference>
<keyword evidence="6 12" id="KW-0697">Rotamase</keyword>
<evidence type="ECO:0000256" key="11">
    <source>
        <dbReference type="ARBA" id="ARBA00029986"/>
    </source>
</evidence>
<dbReference type="STRING" id="36849.OXPF_05190"/>
<dbReference type="GO" id="GO:0003755">
    <property type="term" value="F:peptidyl-prolyl cis-trans isomerase activity"/>
    <property type="evidence" value="ECO:0007669"/>
    <property type="project" value="UniProtKB-UniRule"/>
</dbReference>
<dbReference type="Gene3D" id="3.30.70.1050">
    <property type="entry name" value="Trigger factor ribosome-binding domain"/>
    <property type="match status" value="1"/>
</dbReference>
<dbReference type="GO" id="GO:0044183">
    <property type="term" value="F:protein folding chaperone"/>
    <property type="evidence" value="ECO:0007669"/>
    <property type="project" value="TreeGrafter"/>
</dbReference>
<name>A0A0P8X5G1_9CLOT</name>
<evidence type="ECO:0000256" key="1">
    <source>
        <dbReference type="ARBA" id="ARBA00000971"/>
    </source>
</evidence>
<evidence type="ECO:0000256" key="3">
    <source>
        <dbReference type="ARBA" id="ARBA00013194"/>
    </source>
</evidence>
<evidence type="ECO:0000256" key="13">
    <source>
        <dbReference type="PROSITE-ProRule" id="PRU00277"/>
    </source>
</evidence>
<evidence type="ECO:0000313" key="16">
    <source>
        <dbReference type="EMBL" id="KPU46038.1"/>
    </source>
</evidence>
<dbReference type="RefSeq" id="WP_054873645.1">
    <property type="nucleotide sequence ID" value="NZ_LKET01000016.1"/>
</dbReference>
<protein>
    <recommendedName>
        <fullName evidence="4 12">Trigger factor</fullName>
        <shortName evidence="12">TF</shortName>
        <ecNumber evidence="3 12">5.2.1.8</ecNumber>
    </recommendedName>
    <alternativeName>
        <fullName evidence="11 12">PPIase</fullName>
    </alternativeName>
</protein>
<comment type="caution">
    <text evidence="16">The sequence shown here is derived from an EMBL/GenBank/DDBJ whole genome shotgun (WGS) entry which is preliminary data.</text>
</comment>
<dbReference type="InterPro" id="IPR027304">
    <property type="entry name" value="Trigger_fact/SurA_dom_sf"/>
</dbReference>
<evidence type="ECO:0000256" key="14">
    <source>
        <dbReference type="RuleBase" id="RU003914"/>
    </source>
</evidence>
<evidence type="ECO:0000256" key="12">
    <source>
        <dbReference type="HAMAP-Rule" id="MF_00303"/>
    </source>
</evidence>
<dbReference type="InterPro" id="IPR008880">
    <property type="entry name" value="Trigger_fac_C"/>
</dbReference>
<dbReference type="InterPro" id="IPR008881">
    <property type="entry name" value="Trigger_fac_ribosome-bd_bac"/>
</dbReference>
<dbReference type="SUPFAM" id="SSF102735">
    <property type="entry name" value="Trigger factor ribosome-binding domain"/>
    <property type="match status" value="1"/>
</dbReference>
<dbReference type="InterPro" id="IPR037041">
    <property type="entry name" value="Trigger_fac_C_sf"/>
</dbReference>
<dbReference type="GO" id="GO:0051301">
    <property type="term" value="P:cell division"/>
    <property type="evidence" value="ECO:0007669"/>
    <property type="project" value="UniProtKB-KW"/>
</dbReference>
<sequence>MSVNMQKLENNTATLEITVPSEDFKKYVDKSYRKNVQKFNVPGFRKGKVPKEIIEKMYGEEVFYEDAMELAVEESYPVAIDDSKIEPVDRPQVDVKEIGKGKDFVYTATVTVKPEVELGQYKGVEVAKVEYPVTDEDIDKQIDAMRQKNARIITKEDGVAENGDTAVIDFEGFVDDVAFEGGKGENYSLEIGSGTFIPGFEEQLIGKKTGEEVEVNVSFPEDYRAENLAGKPSVFKVKINEIKYKELLPVDDEFAKDVSEFETLDELKADIRKKLQETNDAKAKRDFEDAVIKKVVENAKADIPEVMVTKEIDYMIEELSYRLRYQGITLEQYAMYLNTTEEQIREEYRETCFNKVKTALVIEKISKIENFDVTEEEIQAELEKMAAQYGQQADKFKATIKERERNIIKSDVAANKTVDFLIQNAVTAA</sequence>
<evidence type="ECO:0000256" key="5">
    <source>
        <dbReference type="ARBA" id="ARBA00022618"/>
    </source>
</evidence>
<feature type="domain" description="PPIase FKBP-type" evidence="15">
    <location>
        <begin position="163"/>
        <end position="245"/>
    </location>
</feature>
<dbReference type="OrthoDB" id="9767721at2"/>
<keyword evidence="8 12" id="KW-0413">Isomerase</keyword>
<evidence type="ECO:0000256" key="9">
    <source>
        <dbReference type="ARBA" id="ARBA00023306"/>
    </source>
</evidence>
<dbReference type="GO" id="GO:0043022">
    <property type="term" value="F:ribosome binding"/>
    <property type="evidence" value="ECO:0007669"/>
    <property type="project" value="TreeGrafter"/>
</dbReference>
<evidence type="ECO:0000256" key="7">
    <source>
        <dbReference type="ARBA" id="ARBA00023186"/>
    </source>
</evidence>
<keyword evidence="7 12" id="KW-0143">Chaperone</keyword>
<dbReference type="InterPro" id="IPR046357">
    <property type="entry name" value="PPIase_dom_sf"/>
</dbReference>